<dbReference type="AlphaFoldDB" id="A0A956SHJ9"/>
<evidence type="ECO:0000256" key="1">
    <source>
        <dbReference type="SAM" id="MobiDB-lite"/>
    </source>
</evidence>
<gene>
    <name evidence="2" type="ORF">KDA27_28185</name>
</gene>
<feature type="compositionally biased region" description="Polar residues" evidence="1">
    <location>
        <begin position="58"/>
        <end position="67"/>
    </location>
</feature>
<protein>
    <submittedName>
        <fullName evidence="2">Uncharacterized protein</fullName>
    </submittedName>
</protein>
<evidence type="ECO:0000313" key="3">
    <source>
        <dbReference type="Proteomes" id="UP000739538"/>
    </source>
</evidence>
<feature type="compositionally biased region" description="Low complexity" evidence="1">
    <location>
        <begin position="74"/>
        <end position="87"/>
    </location>
</feature>
<accession>A0A956SHJ9</accession>
<reference evidence="2" key="1">
    <citation type="submission" date="2020-04" db="EMBL/GenBank/DDBJ databases">
        <authorList>
            <person name="Zhang T."/>
        </authorList>
    </citation>
    <scope>NUCLEOTIDE SEQUENCE</scope>
    <source>
        <strain evidence="2">HKST-UBA02</strain>
    </source>
</reference>
<proteinExistence type="predicted"/>
<sequence length="342" mass="34177">MNVSSTKTASQTPAVWSAPTKTAPNTKGSGPERASLGTPPSPQAHDRASVVADEVLRSINSPLFSSRLQHDATSLPSVPLPSSRSGLDGLGGLSLARRNDPIGLLPGSASANASVDGSSAAGPGSPVAPTSGGTARTGNFSSGTQVQSSMNDVQRSDGSQEVSQRIEVRNEDGSVYREVTTHRSDGKGNSEETTVITHTAADGTVETHTSTSTTNADGSSSSSSSESTTSGSGESAADDVPEDTGGGQDAGHSVDPGSPVADLPYGGPGRSVDPSADPRGKDPRVTNPGPDGSVSGEGGPIPRKDNGLVNPGDVPTGVDDARAQNLGDGRGLDPNVVNPANL</sequence>
<dbReference type="Proteomes" id="UP000739538">
    <property type="component" value="Unassembled WGS sequence"/>
</dbReference>
<feature type="region of interest" description="Disordered" evidence="1">
    <location>
        <begin position="1"/>
        <end position="342"/>
    </location>
</feature>
<dbReference type="EMBL" id="JAGQHS010000451">
    <property type="protein sequence ID" value="MCA9759709.1"/>
    <property type="molecule type" value="Genomic_DNA"/>
</dbReference>
<evidence type="ECO:0000313" key="2">
    <source>
        <dbReference type="EMBL" id="MCA9759709.1"/>
    </source>
</evidence>
<reference evidence="2" key="2">
    <citation type="journal article" date="2021" name="Microbiome">
        <title>Successional dynamics and alternative stable states in a saline activated sludge microbial community over 9 years.</title>
        <authorList>
            <person name="Wang Y."/>
            <person name="Ye J."/>
            <person name="Ju F."/>
            <person name="Liu L."/>
            <person name="Boyd J.A."/>
            <person name="Deng Y."/>
            <person name="Parks D.H."/>
            <person name="Jiang X."/>
            <person name="Yin X."/>
            <person name="Woodcroft B.J."/>
            <person name="Tyson G.W."/>
            <person name="Hugenholtz P."/>
            <person name="Polz M.F."/>
            <person name="Zhang T."/>
        </authorList>
    </citation>
    <scope>NUCLEOTIDE SEQUENCE</scope>
    <source>
        <strain evidence="2">HKST-UBA02</strain>
    </source>
</reference>
<feature type="compositionally biased region" description="Polar residues" evidence="1">
    <location>
        <begin position="1"/>
        <end position="28"/>
    </location>
</feature>
<feature type="compositionally biased region" description="Basic and acidic residues" evidence="1">
    <location>
        <begin position="164"/>
        <end position="190"/>
    </location>
</feature>
<name>A0A956SHJ9_UNCEI</name>
<feature type="compositionally biased region" description="Low complexity" evidence="1">
    <location>
        <begin position="204"/>
        <end position="235"/>
    </location>
</feature>
<organism evidence="2 3">
    <name type="scientific">Eiseniibacteriota bacterium</name>
    <dbReference type="NCBI Taxonomy" id="2212470"/>
    <lineage>
        <taxon>Bacteria</taxon>
        <taxon>Candidatus Eiseniibacteriota</taxon>
    </lineage>
</organism>
<feature type="compositionally biased region" description="Polar residues" evidence="1">
    <location>
        <begin position="131"/>
        <end position="163"/>
    </location>
</feature>
<comment type="caution">
    <text evidence="2">The sequence shown here is derived from an EMBL/GenBank/DDBJ whole genome shotgun (WGS) entry which is preliminary data.</text>
</comment>